<reference evidence="2 3" key="1">
    <citation type="submission" date="2018-03" db="EMBL/GenBank/DDBJ databases">
        <title>Genomic Encyclopedia of Archaeal and Bacterial Type Strains, Phase II (KMG-II): from individual species to whole genera.</title>
        <authorList>
            <person name="Goeker M."/>
        </authorList>
    </citation>
    <scope>NUCLEOTIDE SEQUENCE [LARGE SCALE GENOMIC DNA]</scope>
    <source>
        <strain evidence="2 3">DSM 43146</strain>
    </source>
</reference>
<gene>
    <name evidence="2" type="ORF">CLV67_103627</name>
</gene>
<feature type="compositionally biased region" description="Acidic residues" evidence="1">
    <location>
        <begin position="151"/>
        <end position="160"/>
    </location>
</feature>
<sequence length="562" mass="57677">MEPTSSPDNTRPSHGLARFWQVRPEPEVTSTGEEPPATPADLLNGSPLGTFRSRPIPPLAPIASAARHPGGAADPFGLNRAATRGGPRSQPAAERPVSGPPEAERHGDTDHSVPPDDGTEPAQDVKSEDAYGGFGLGGRTGRFLFGGRDGDDSEDAESEDGASPAGESQVGDEPTDEETAGATPADEPADQTPPDAGQEAAEVAGPSDENGREDMNGRAGAPGYAQTGEAHPDGTGEPVEESPGQVPADPPRAAAGWASVPGLTQPVPPVSAGPVSGAPVSPAYPPNPYSVADFTPDHPAGNLQPVSGMPGQAPEPADPATPAPVSPAQGPSAPVSASASVQIPATRTPPDLTIDLGEPGEGGGYAGLPAAAEGGYGFAPAGYSLGRPTEAFGVASVTPAAPPAGSVTPPSEFLTFPPAPPARRAREEIAEETAAPAARRSASLEDAEPIRRTGRRAAAAEETGPADNADEPVIGRTVWDEDAARHFRAAWHEVKAEFVDDPVTALTRAHDLLTDAVNELTEVLLAERDELDPLRGTDTPDTESMRMAMRGYREFLERILSL</sequence>
<dbReference type="AlphaFoldDB" id="A0A2T0KK35"/>
<dbReference type="RefSeq" id="WP_106317013.1">
    <property type="nucleotide sequence ID" value="NZ_BOMO01000146.1"/>
</dbReference>
<feature type="compositionally biased region" description="Polar residues" evidence="1">
    <location>
        <begin position="1"/>
        <end position="12"/>
    </location>
</feature>
<keyword evidence="3" id="KW-1185">Reference proteome</keyword>
<feature type="region of interest" description="Disordered" evidence="1">
    <location>
        <begin position="401"/>
        <end position="472"/>
    </location>
</feature>
<evidence type="ECO:0000313" key="2">
    <source>
        <dbReference type="EMBL" id="PRX23877.1"/>
    </source>
</evidence>
<feature type="compositionally biased region" description="Pro residues" evidence="1">
    <location>
        <begin position="316"/>
        <end position="325"/>
    </location>
</feature>
<accession>A0A2T0KK35</accession>
<feature type="region of interest" description="Disordered" evidence="1">
    <location>
        <begin position="1"/>
        <end position="371"/>
    </location>
</feature>
<organism evidence="2 3">
    <name type="scientific">Actinoplanes italicus</name>
    <dbReference type="NCBI Taxonomy" id="113567"/>
    <lineage>
        <taxon>Bacteria</taxon>
        <taxon>Bacillati</taxon>
        <taxon>Actinomycetota</taxon>
        <taxon>Actinomycetes</taxon>
        <taxon>Micromonosporales</taxon>
        <taxon>Micromonosporaceae</taxon>
        <taxon>Actinoplanes</taxon>
    </lineage>
</organism>
<dbReference type="EMBL" id="PVMZ01000003">
    <property type="protein sequence ID" value="PRX23877.1"/>
    <property type="molecule type" value="Genomic_DNA"/>
</dbReference>
<evidence type="ECO:0000313" key="3">
    <source>
        <dbReference type="Proteomes" id="UP000239415"/>
    </source>
</evidence>
<dbReference type="Proteomes" id="UP000239415">
    <property type="component" value="Unassembled WGS sequence"/>
</dbReference>
<name>A0A2T0KK35_9ACTN</name>
<feature type="compositionally biased region" description="Basic and acidic residues" evidence="1">
    <location>
        <begin position="102"/>
        <end position="114"/>
    </location>
</feature>
<protein>
    <submittedName>
        <fullName evidence="2">Uncharacterized protein</fullName>
    </submittedName>
</protein>
<feature type="compositionally biased region" description="Low complexity" evidence="1">
    <location>
        <begin position="272"/>
        <end position="281"/>
    </location>
</feature>
<feature type="compositionally biased region" description="Low complexity" evidence="1">
    <location>
        <begin position="326"/>
        <end position="345"/>
    </location>
</feature>
<dbReference type="OrthoDB" id="123178at2"/>
<proteinExistence type="predicted"/>
<comment type="caution">
    <text evidence="2">The sequence shown here is derived from an EMBL/GenBank/DDBJ whole genome shotgun (WGS) entry which is preliminary data.</text>
</comment>
<feature type="compositionally biased region" description="Low complexity" evidence="1">
    <location>
        <begin position="432"/>
        <end position="441"/>
    </location>
</feature>
<evidence type="ECO:0000256" key="1">
    <source>
        <dbReference type="SAM" id="MobiDB-lite"/>
    </source>
</evidence>